<reference evidence="2" key="1">
    <citation type="submission" date="2022-10" db="EMBL/GenBank/DDBJ databases">
        <title>Complete genome of Methanoculleus submarinus DSM 15122.</title>
        <authorList>
            <person name="Chen S.-C."/>
            <person name="Lai S.-J."/>
            <person name="You Y.-T."/>
        </authorList>
    </citation>
    <scope>NUCLEOTIDE SEQUENCE</scope>
    <source>
        <strain evidence="2">DSM 15122</strain>
    </source>
</reference>
<gene>
    <name evidence="2" type="ORF">OH143_03085</name>
</gene>
<dbReference type="InterPro" id="IPR001279">
    <property type="entry name" value="Metallo-B-lactamas"/>
</dbReference>
<proteinExistence type="predicted"/>
<name>A0AAX3EAG1_9EURY</name>
<dbReference type="RefSeq" id="WP_011844609.1">
    <property type="nucleotide sequence ID" value="NZ_CP109831.1"/>
</dbReference>
<dbReference type="PANTHER" id="PTHR13754">
    <property type="entry name" value="METALLO-BETA-LACTAMASE SUPERFAMILY PROTEIN"/>
    <property type="match status" value="1"/>
</dbReference>
<dbReference type="AlphaFoldDB" id="A0AAX3EAG1"/>
<dbReference type="CDD" id="cd07713">
    <property type="entry name" value="DHPS-like_MBL-fold"/>
    <property type="match status" value="1"/>
</dbReference>
<feature type="domain" description="Metallo-beta-lactamase" evidence="1">
    <location>
        <begin position="28"/>
        <end position="146"/>
    </location>
</feature>
<evidence type="ECO:0000313" key="2">
    <source>
        <dbReference type="EMBL" id="UYU19092.1"/>
    </source>
</evidence>
<dbReference type="InterPro" id="IPR052926">
    <property type="entry name" value="Metallo-beta-lactamase_dom"/>
</dbReference>
<accession>A0AAX3EAG1</accession>
<evidence type="ECO:0000259" key="1">
    <source>
        <dbReference type="Pfam" id="PF00753"/>
    </source>
</evidence>
<dbReference type="InterPro" id="IPR041712">
    <property type="entry name" value="DHPS-like_MBL-fold"/>
</dbReference>
<organism evidence="2 3">
    <name type="scientific">Methanoculleus submarinus</name>
    <dbReference type="NCBI Taxonomy" id="204050"/>
    <lineage>
        <taxon>Archaea</taxon>
        <taxon>Methanobacteriati</taxon>
        <taxon>Methanobacteriota</taxon>
        <taxon>Stenosarchaea group</taxon>
        <taxon>Methanomicrobia</taxon>
        <taxon>Methanomicrobiales</taxon>
        <taxon>Methanomicrobiaceae</taxon>
        <taxon>Methanoculleus</taxon>
    </lineage>
</organism>
<dbReference type="Pfam" id="PF00753">
    <property type="entry name" value="Lactamase_B"/>
    <property type="match status" value="1"/>
</dbReference>
<dbReference type="InterPro" id="IPR036866">
    <property type="entry name" value="RibonucZ/Hydroxyglut_hydro"/>
</dbReference>
<dbReference type="EMBL" id="CP109831">
    <property type="protein sequence ID" value="UYU19092.1"/>
    <property type="molecule type" value="Genomic_DNA"/>
</dbReference>
<sequence length="221" mass="23993">MLTITEVYNNIPCREGLTTDWGFSCQIEEAGLLFDTGERGDVLLANMQALGIDPLSIRHLVLSHDHHDHIGGIAAILARNPSMEVFVHDAFSVHTLALIREYTEPRIIGEWTEVTDGIAVTGPLGTDIREQALAITVPDGYLVVTGCAHPHIGRIVERVSREGRVWGVIGGFHTVSGEDIDALAAVAYLSASHCTDKIAELRERYPGSFRPGGVGKVHRIG</sequence>
<dbReference type="PANTHER" id="PTHR13754:SF13">
    <property type="entry name" value="METALLO-BETA-LACTAMASE SUPERFAMILY PROTEIN (AFU_ORTHOLOGUE AFUA_3G07630)"/>
    <property type="match status" value="1"/>
</dbReference>
<dbReference type="Proteomes" id="UP001156196">
    <property type="component" value="Chromosome"/>
</dbReference>
<protein>
    <submittedName>
        <fullName evidence="2">MBL fold metallo-hydrolase</fullName>
    </submittedName>
</protein>
<dbReference type="GeneID" id="4846157"/>
<dbReference type="GeneID" id="76729843"/>
<evidence type="ECO:0000313" key="3">
    <source>
        <dbReference type="Proteomes" id="UP001156196"/>
    </source>
</evidence>
<keyword evidence="3" id="KW-1185">Reference proteome</keyword>
<dbReference type="SUPFAM" id="SSF56281">
    <property type="entry name" value="Metallo-hydrolase/oxidoreductase"/>
    <property type="match status" value="1"/>
</dbReference>
<dbReference type="KEGG" id="msum:OH143_03085"/>
<dbReference type="Gene3D" id="3.60.15.10">
    <property type="entry name" value="Ribonuclease Z/Hydroxyacylglutathione hydrolase-like"/>
    <property type="match status" value="2"/>
</dbReference>
<dbReference type="GO" id="GO:0016740">
    <property type="term" value="F:transferase activity"/>
    <property type="evidence" value="ECO:0007669"/>
    <property type="project" value="TreeGrafter"/>
</dbReference>